<name>A0A1G7YAG5_9BACT</name>
<dbReference type="GO" id="GO:0005576">
    <property type="term" value="C:extracellular region"/>
    <property type="evidence" value="ECO:0007669"/>
    <property type="project" value="UniProtKB-SubCell"/>
</dbReference>
<organism evidence="10 11">
    <name type="scientific">Prevotella communis</name>
    <dbReference type="NCBI Taxonomy" id="2913614"/>
    <lineage>
        <taxon>Bacteria</taxon>
        <taxon>Pseudomonadati</taxon>
        <taxon>Bacteroidota</taxon>
        <taxon>Bacteroidia</taxon>
        <taxon>Bacteroidales</taxon>
        <taxon>Prevotellaceae</taxon>
        <taxon>Prevotella</taxon>
    </lineage>
</organism>
<dbReference type="GO" id="GO:0016837">
    <property type="term" value="F:carbon-oxygen lyase activity, acting on polysaccharides"/>
    <property type="evidence" value="ECO:0007669"/>
    <property type="project" value="TreeGrafter"/>
</dbReference>
<proteinExistence type="inferred from homology"/>
<dbReference type="InterPro" id="IPR012334">
    <property type="entry name" value="Pectin_lyas_fold"/>
</dbReference>
<dbReference type="EMBL" id="FNCQ01000013">
    <property type="protein sequence ID" value="SDG92990.1"/>
    <property type="molecule type" value="Genomic_DNA"/>
</dbReference>
<dbReference type="Proteomes" id="UP000198779">
    <property type="component" value="Unassembled WGS sequence"/>
</dbReference>
<dbReference type="PANTHER" id="PTHR40088">
    <property type="entry name" value="PECTATE LYASE (EUROFUNG)"/>
    <property type="match status" value="1"/>
</dbReference>
<keyword evidence="11" id="KW-1185">Reference proteome</keyword>
<evidence type="ECO:0000313" key="11">
    <source>
        <dbReference type="Proteomes" id="UP000198779"/>
    </source>
</evidence>
<evidence type="ECO:0000256" key="5">
    <source>
        <dbReference type="ARBA" id="ARBA00022729"/>
    </source>
</evidence>
<feature type="domain" description="Right handed beta helix" evidence="9">
    <location>
        <begin position="78"/>
        <end position="210"/>
    </location>
</feature>
<dbReference type="PANTHER" id="PTHR40088:SF1">
    <property type="entry name" value="PECTATE LYASE PEL9"/>
    <property type="match status" value="1"/>
</dbReference>
<dbReference type="Gene3D" id="2.160.20.10">
    <property type="entry name" value="Single-stranded right-handed beta-helix, Pectin lyase-like"/>
    <property type="match status" value="1"/>
</dbReference>
<dbReference type="Pfam" id="PF13229">
    <property type="entry name" value="Beta_helix"/>
    <property type="match status" value="1"/>
</dbReference>
<dbReference type="GO" id="GO:0046872">
    <property type="term" value="F:metal ion binding"/>
    <property type="evidence" value="ECO:0007669"/>
    <property type="project" value="UniProtKB-KW"/>
</dbReference>
<keyword evidence="7" id="KW-0456">Lyase</keyword>
<comment type="subcellular location">
    <subcellularLocation>
        <location evidence="2">Secreted</location>
    </subcellularLocation>
</comment>
<dbReference type="InterPro" id="IPR052052">
    <property type="entry name" value="Polysaccharide_Lyase_9"/>
</dbReference>
<evidence type="ECO:0000256" key="4">
    <source>
        <dbReference type="ARBA" id="ARBA00022723"/>
    </source>
</evidence>
<evidence type="ECO:0000256" key="7">
    <source>
        <dbReference type="ARBA" id="ARBA00023239"/>
    </source>
</evidence>
<evidence type="ECO:0000256" key="3">
    <source>
        <dbReference type="ARBA" id="ARBA00022525"/>
    </source>
</evidence>
<protein>
    <submittedName>
        <fullName evidence="10">Right handed beta helix region</fullName>
    </submittedName>
</protein>
<evidence type="ECO:0000256" key="6">
    <source>
        <dbReference type="ARBA" id="ARBA00022837"/>
    </source>
</evidence>
<comment type="similarity">
    <text evidence="8">Belongs to the polysaccharide lyase 9 family.</text>
</comment>
<evidence type="ECO:0000256" key="2">
    <source>
        <dbReference type="ARBA" id="ARBA00004613"/>
    </source>
</evidence>
<keyword evidence="4" id="KW-0479">Metal-binding</keyword>
<evidence type="ECO:0000313" key="10">
    <source>
        <dbReference type="EMBL" id="SDG92990.1"/>
    </source>
</evidence>
<keyword evidence="6" id="KW-0106">Calcium</keyword>
<evidence type="ECO:0000259" key="9">
    <source>
        <dbReference type="Pfam" id="PF13229"/>
    </source>
</evidence>
<evidence type="ECO:0000256" key="8">
    <source>
        <dbReference type="ARBA" id="ARBA00038263"/>
    </source>
</evidence>
<evidence type="ECO:0000256" key="1">
    <source>
        <dbReference type="ARBA" id="ARBA00001913"/>
    </source>
</evidence>
<keyword evidence="3" id="KW-0964">Secreted</keyword>
<accession>A0A1G7YAG5</accession>
<dbReference type="AlphaFoldDB" id="A0A1G7YAG5"/>
<sequence>MTMWVKTLFIFFQLFVCCSMTYGITRYASPLGKDLSGTSVNAPGELRFMVSKLQPGDTLLLLDGQYDLENTVVVNVNATSDKPVVICAVNGAHPILDFRQQPINLNGMKVSGSHIQIKDLTIRYAGKKGIWLEYASYCRLEGLDVYGCCDSGVQLRKGGHNLVVNCDSHDNFDYQADGGNADGFADKQGGGAFAGNTYIGCRAWNNSDDGWDSFQRDTKDGVPTMYLFCVTYHNGPAEFDLTNHSRATGVDSELPCLAGKDLQHFPNGGNPNGFKLGGQGKENKATGEYTRHHTVLMNCLAVGHRKKGFDQNNNAGEMEIAHCLAVDNDINYGFGNPYPCTLHIHHCISLAPKSGNHLLTARETTLSQSENSWNEQHHRDTSVLDGVDIVQLLLAPRQADGQLPVSLLEILRKL</sequence>
<dbReference type="InterPro" id="IPR039448">
    <property type="entry name" value="Beta_helix"/>
</dbReference>
<comment type="cofactor">
    <cofactor evidence="1">
        <name>Ca(2+)</name>
        <dbReference type="ChEBI" id="CHEBI:29108"/>
    </cofactor>
</comment>
<reference evidence="11" key="1">
    <citation type="submission" date="2016-10" db="EMBL/GenBank/DDBJ databases">
        <authorList>
            <person name="Varghese N."/>
            <person name="Submissions S."/>
        </authorList>
    </citation>
    <scope>NUCLEOTIDE SEQUENCE [LARGE SCALE GENOMIC DNA]</scope>
    <source>
        <strain evidence="11">BP1-148</strain>
    </source>
</reference>
<dbReference type="STRING" id="645274.SAMN04487901_1133"/>
<keyword evidence="5" id="KW-0732">Signal</keyword>
<dbReference type="SUPFAM" id="SSF51126">
    <property type="entry name" value="Pectin lyase-like"/>
    <property type="match status" value="1"/>
</dbReference>
<gene>
    <name evidence="10" type="ORF">SAMN04487901_1133</name>
</gene>
<dbReference type="InterPro" id="IPR011050">
    <property type="entry name" value="Pectin_lyase_fold/virulence"/>
</dbReference>